<keyword evidence="2" id="KW-1185">Reference proteome</keyword>
<dbReference type="Proteomes" id="UP000724149">
    <property type="component" value="Unassembled WGS sequence"/>
</dbReference>
<accession>A0ABS2GJY3</accession>
<protein>
    <submittedName>
        <fullName evidence="1">DUF3794 domain-containing protein</fullName>
    </submittedName>
</protein>
<sequence length="506" mass="54969">MELSLERKPITVNETILDINTEQAVESDMLLADYYPRISRILRCCVETSVDQAVVSGERLIVDGVALCRVFYKSEEGRPASVMVKLPYTKAVELRRAPQKPQIAVQSYPGYFSCRAVNSGRLEIRGAVALHCRVTAPSETQALHWAEGSGMQCRCRPLCCGQLLRCSTRSLTARGEERLSDGIPSDAALLRASSRVGDTTFKAVGGKLVAKADAVTELVLIGPDGTLYREELEIPVSEILDAEGADENAICSVSFTVDWTDAKLSSVAADEQPMASVELSLTAWIWAMVNETDSFMTDCFSTCYETTQETRPFQLLRGVEPVHRNIPIEAEIPLPEGSGEVMDLWAELAEQSAAGGEGSLRLTGRVRFAGLVQTGGEPEYFEHLADFSEEIPVDGTVGEQLADFRVELQDSSRTAGGLNVRAQVKADAAMALQETARLITEAAVQEQKPVKQRGAGCLTLYFPEPGEQVWEIAKRYSTAPAAILEENGLTDDGAAGEGMLLIPAVR</sequence>
<organism evidence="1 2">
    <name type="scientific">Hydrogenoanaerobacterium saccharovorans</name>
    <dbReference type="NCBI Taxonomy" id="474960"/>
    <lineage>
        <taxon>Bacteria</taxon>
        <taxon>Bacillati</taxon>
        <taxon>Bacillota</taxon>
        <taxon>Clostridia</taxon>
        <taxon>Eubacteriales</taxon>
        <taxon>Oscillospiraceae</taxon>
        <taxon>Hydrogenoanaerobacterium</taxon>
    </lineage>
</organism>
<name>A0ABS2GJY3_9FIRM</name>
<gene>
    <name evidence="1" type="ORF">H9X81_01330</name>
</gene>
<evidence type="ECO:0000313" key="2">
    <source>
        <dbReference type="Proteomes" id="UP000724149"/>
    </source>
</evidence>
<comment type="caution">
    <text evidence="1">The sequence shown here is derived from an EMBL/GenBank/DDBJ whole genome shotgun (WGS) entry which is preliminary data.</text>
</comment>
<dbReference type="EMBL" id="JACSNR010000001">
    <property type="protein sequence ID" value="MBM6922336.1"/>
    <property type="molecule type" value="Genomic_DNA"/>
</dbReference>
<dbReference type="CDD" id="cd00118">
    <property type="entry name" value="LysM"/>
    <property type="match status" value="1"/>
</dbReference>
<evidence type="ECO:0000313" key="1">
    <source>
        <dbReference type="EMBL" id="MBM6922336.1"/>
    </source>
</evidence>
<dbReference type="RefSeq" id="WP_204719305.1">
    <property type="nucleotide sequence ID" value="NZ_JACSNR010000001.1"/>
</dbReference>
<reference evidence="1 2" key="1">
    <citation type="journal article" date="2021" name="Sci. Rep.">
        <title>The distribution of antibiotic resistance genes in chicken gut microbiota commensals.</title>
        <authorList>
            <person name="Juricova H."/>
            <person name="Matiasovicova J."/>
            <person name="Kubasova T."/>
            <person name="Cejkova D."/>
            <person name="Rychlik I."/>
        </authorList>
    </citation>
    <scope>NUCLEOTIDE SEQUENCE [LARGE SCALE GENOMIC DNA]</scope>
    <source>
        <strain evidence="1 2">An564</strain>
    </source>
</reference>
<proteinExistence type="predicted"/>
<dbReference type="InterPro" id="IPR018392">
    <property type="entry name" value="LysM"/>
</dbReference>